<dbReference type="Pfam" id="PF00565">
    <property type="entry name" value="SNase"/>
    <property type="match status" value="1"/>
</dbReference>
<keyword evidence="1" id="KW-0540">Nuclease</keyword>
<dbReference type="SMART" id="SM00318">
    <property type="entry name" value="SNc"/>
    <property type="match status" value="1"/>
</dbReference>
<evidence type="ECO:0000256" key="3">
    <source>
        <dbReference type="ARBA" id="ARBA00022801"/>
    </source>
</evidence>
<dbReference type="EMBL" id="BAABFC010000001">
    <property type="protein sequence ID" value="GAA4493524.1"/>
    <property type="molecule type" value="Genomic_DNA"/>
</dbReference>
<dbReference type="InterPro" id="IPR035437">
    <property type="entry name" value="SNase_OB-fold_sf"/>
</dbReference>
<evidence type="ECO:0000256" key="2">
    <source>
        <dbReference type="ARBA" id="ARBA00022759"/>
    </source>
</evidence>
<feature type="domain" description="TNase-like" evidence="5">
    <location>
        <begin position="22"/>
        <end position="154"/>
    </location>
</feature>
<protein>
    <submittedName>
        <fullName evidence="6">Thermonuclease family protein</fullName>
    </submittedName>
</protein>
<organism evidence="6 7">
    <name type="scientific">Pseudaeromonas paramecii</name>
    <dbReference type="NCBI Taxonomy" id="2138166"/>
    <lineage>
        <taxon>Bacteria</taxon>
        <taxon>Pseudomonadati</taxon>
        <taxon>Pseudomonadota</taxon>
        <taxon>Gammaproteobacteria</taxon>
        <taxon>Aeromonadales</taxon>
        <taxon>Aeromonadaceae</taxon>
        <taxon>Pseudaeromonas</taxon>
    </lineage>
</organism>
<sequence>MIASKFRTVIAAALLSSSASAITFDAKVVDVTDGDTVKVVTGETCTEGKNCRAGLVQYRIRLAEIDAPERKQPYGTKSKQALLGMVGGKQVKVEQTDIDRYGRIVAQLYAGQLWVNGEMVKTGNAWVYPQYAKTQALFQMQDEAKKQQQGLWSLPEGERVEPWKWRKAH</sequence>
<evidence type="ECO:0000259" key="5">
    <source>
        <dbReference type="PROSITE" id="PS50830"/>
    </source>
</evidence>
<name>A0ABP8PYL2_9GAMM</name>
<evidence type="ECO:0000256" key="1">
    <source>
        <dbReference type="ARBA" id="ARBA00022722"/>
    </source>
</evidence>
<dbReference type="PROSITE" id="PS50830">
    <property type="entry name" value="TNASE_3"/>
    <property type="match status" value="1"/>
</dbReference>
<dbReference type="PANTHER" id="PTHR12302">
    <property type="entry name" value="EBNA2 BINDING PROTEIN P100"/>
    <property type="match status" value="1"/>
</dbReference>
<dbReference type="InterPro" id="IPR016071">
    <property type="entry name" value="Staphylococal_nuclease_OB-fold"/>
</dbReference>
<reference evidence="7" key="1">
    <citation type="journal article" date="2019" name="Int. J. Syst. Evol. Microbiol.">
        <title>The Global Catalogue of Microorganisms (GCM) 10K type strain sequencing project: providing services to taxonomists for standard genome sequencing and annotation.</title>
        <authorList>
            <consortium name="The Broad Institute Genomics Platform"/>
            <consortium name="The Broad Institute Genome Sequencing Center for Infectious Disease"/>
            <person name="Wu L."/>
            <person name="Ma J."/>
        </authorList>
    </citation>
    <scope>NUCLEOTIDE SEQUENCE [LARGE SCALE GENOMIC DNA]</scope>
    <source>
        <strain evidence="7">JCM 32226</strain>
    </source>
</reference>
<keyword evidence="7" id="KW-1185">Reference proteome</keyword>
<evidence type="ECO:0000313" key="7">
    <source>
        <dbReference type="Proteomes" id="UP001501321"/>
    </source>
</evidence>
<dbReference type="Proteomes" id="UP001501321">
    <property type="component" value="Unassembled WGS sequence"/>
</dbReference>
<proteinExistence type="predicted"/>
<keyword evidence="4" id="KW-0732">Signal</keyword>
<feature type="chain" id="PRO_5046733036" evidence="4">
    <location>
        <begin position="22"/>
        <end position="169"/>
    </location>
</feature>
<dbReference type="Gene3D" id="2.40.50.90">
    <property type="match status" value="1"/>
</dbReference>
<keyword evidence="3" id="KW-0378">Hydrolase</keyword>
<accession>A0ABP8PYL2</accession>
<dbReference type="PANTHER" id="PTHR12302:SF3">
    <property type="entry name" value="SERINE_THREONINE-PROTEIN KINASE 31"/>
    <property type="match status" value="1"/>
</dbReference>
<comment type="caution">
    <text evidence="6">The sequence shown here is derived from an EMBL/GenBank/DDBJ whole genome shotgun (WGS) entry which is preliminary data.</text>
</comment>
<evidence type="ECO:0000313" key="6">
    <source>
        <dbReference type="EMBL" id="GAA4493524.1"/>
    </source>
</evidence>
<keyword evidence="2" id="KW-0255">Endonuclease</keyword>
<gene>
    <name evidence="6" type="ORF">GCM10023095_03930</name>
</gene>
<dbReference type="SUPFAM" id="SSF50199">
    <property type="entry name" value="Staphylococcal nuclease"/>
    <property type="match status" value="1"/>
</dbReference>
<evidence type="ECO:0000256" key="4">
    <source>
        <dbReference type="SAM" id="SignalP"/>
    </source>
</evidence>
<feature type="signal peptide" evidence="4">
    <location>
        <begin position="1"/>
        <end position="21"/>
    </location>
</feature>